<sequence>MSLHRVFSMPFEFVCCGLSFVHSRCVLAAQLIVGQAQTSSLVAVAVLIVSTLDPTHSVVPYCELCMPALNFLLCIASTCACSFVRSVAVSPQPVTFAAAWLTLLTSAMQCVLLSPFAEKNAPSVAATARAKVVSRAAAVVTFACVSVSAFLVVVMAASRALSKASARPAHSAATRVASPCFCPASSPTSASAWVSRRKVIALFTASLTSPCVSSLVKLVENSNAANLRSVFARSHAAVTSVAASAFAVASAARRLYHTQTAVATRRRTPPTGRMSFSPSNAKLSVPPTSRTLPAGLAEHKRQAARKVLDCEKRSPMPAHRTHRPCTQSPTPAVAQGAARPYRVTPLSPSAAADVPTRCSCAGPVPNGRPVAPSLPPQPALRVTPVKKQRTAARHAPQRRRQRPPLTGRAAKAECSRRACFPLPLPRTRKCRTARASAPGGSAPGDEAVGRRTHAAPSAQRHAGIRPPRASSRHRSSAATAAAP</sequence>
<evidence type="ECO:0000256" key="1">
    <source>
        <dbReference type="SAM" id="MobiDB-lite"/>
    </source>
</evidence>
<dbReference type="AlphaFoldDB" id="F9WTS2"/>
<dbReference type="EMBL" id="CAEX01006720">
    <property type="protein sequence ID" value="CCD20967.1"/>
    <property type="molecule type" value="Genomic_DNA"/>
</dbReference>
<organism evidence="3 4">
    <name type="scientific">Trypanosoma vivax (strain Y486)</name>
    <dbReference type="NCBI Taxonomy" id="1055687"/>
    <lineage>
        <taxon>Eukaryota</taxon>
        <taxon>Discoba</taxon>
        <taxon>Euglenozoa</taxon>
        <taxon>Kinetoplastea</taxon>
        <taxon>Metakinetoplastina</taxon>
        <taxon>Trypanosomatida</taxon>
        <taxon>Trypanosomatidae</taxon>
        <taxon>Trypanosoma</taxon>
        <taxon>Duttonella</taxon>
    </lineage>
</organism>
<feature type="compositionally biased region" description="Polar residues" evidence="1">
    <location>
        <begin position="274"/>
        <end position="288"/>
    </location>
</feature>
<accession>F9WTS2</accession>
<protein>
    <submittedName>
        <fullName evidence="3">Uncharacterized protein</fullName>
    </submittedName>
</protein>
<keyword evidence="2" id="KW-0472">Membrane</keyword>
<feature type="region of interest" description="Disordered" evidence="1">
    <location>
        <begin position="314"/>
        <end position="339"/>
    </location>
</feature>
<gene>
    <name evidence="3" type="ORF">TvY486_0038570</name>
</gene>
<feature type="region of interest" description="Disordered" evidence="1">
    <location>
        <begin position="264"/>
        <end position="288"/>
    </location>
</feature>
<name>F9WTS2_TRYVY</name>
<feature type="region of interest" description="Disordered" evidence="1">
    <location>
        <begin position="368"/>
        <end position="413"/>
    </location>
</feature>
<proteinExistence type="predicted"/>
<feature type="transmembrane region" description="Helical" evidence="2">
    <location>
        <begin position="58"/>
        <end position="84"/>
    </location>
</feature>
<reference evidence="3 4" key="1">
    <citation type="journal article" date="2012" name="Proc. Natl. Acad. Sci. U.S.A.">
        <title>Antigenic diversity is generated by distinct evolutionary mechanisms in African trypanosome species.</title>
        <authorList>
            <person name="Jackson A.P."/>
            <person name="Berry A."/>
            <person name="Aslett M."/>
            <person name="Allison H.C."/>
            <person name="Burton P."/>
            <person name="Vavrova-Anderson J."/>
            <person name="Brown R."/>
            <person name="Browne H."/>
            <person name="Corton N."/>
            <person name="Hauser H."/>
            <person name="Gamble J."/>
            <person name="Gilderthorp R."/>
            <person name="Marcello L."/>
            <person name="McQuillan J."/>
            <person name="Otto T.D."/>
            <person name="Quail M.A."/>
            <person name="Sanders M.J."/>
            <person name="van Tonder A."/>
            <person name="Ginger M.L."/>
            <person name="Field M.C."/>
            <person name="Barry J.D."/>
            <person name="Hertz-Fowler C."/>
            <person name="Berriman M."/>
        </authorList>
    </citation>
    <scope>NUCLEOTIDE SEQUENCE</scope>
    <source>
        <strain evidence="3 4">Y486</strain>
    </source>
</reference>
<evidence type="ECO:0000256" key="2">
    <source>
        <dbReference type="SAM" id="Phobius"/>
    </source>
</evidence>
<keyword evidence="2" id="KW-1133">Transmembrane helix</keyword>
<feature type="region of interest" description="Disordered" evidence="1">
    <location>
        <begin position="430"/>
        <end position="483"/>
    </location>
</feature>
<dbReference type="Proteomes" id="UP000009027">
    <property type="component" value="Unassembled WGS sequence"/>
</dbReference>
<feature type="transmembrane region" description="Helical" evidence="2">
    <location>
        <begin position="136"/>
        <end position="157"/>
    </location>
</feature>
<feature type="compositionally biased region" description="Low complexity" evidence="1">
    <location>
        <begin position="435"/>
        <end position="444"/>
    </location>
</feature>
<dbReference type="VEuPathDB" id="TriTrypDB:TvY486_0038570"/>
<feature type="transmembrane region" description="Helical" evidence="2">
    <location>
        <begin position="96"/>
        <end position="116"/>
    </location>
</feature>
<keyword evidence="2" id="KW-0812">Transmembrane</keyword>
<keyword evidence="4" id="KW-1185">Reference proteome</keyword>
<evidence type="ECO:0000313" key="4">
    <source>
        <dbReference type="Proteomes" id="UP000009027"/>
    </source>
</evidence>
<feature type="compositionally biased region" description="Basic residues" evidence="1">
    <location>
        <begin position="384"/>
        <end position="402"/>
    </location>
</feature>
<evidence type="ECO:0000313" key="3">
    <source>
        <dbReference type="EMBL" id="CCD20967.1"/>
    </source>
</evidence>